<dbReference type="EMBL" id="JACEEZ010023383">
    <property type="protein sequence ID" value="KAG0711367.1"/>
    <property type="molecule type" value="Genomic_DNA"/>
</dbReference>
<accession>A0A8J4XPG4</accession>
<reference evidence="2" key="1">
    <citation type="submission" date="2020-07" db="EMBL/GenBank/DDBJ databases">
        <title>The High-quality genome of the commercially important snow crab, Chionoecetes opilio.</title>
        <authorList>
            <person name="Jeong J.-H."/>
            <person name="Ryu S."/>
        </authorList>
    </citation>
    <scope>NUCLEOTIDE SEQUENCE</scope>
    <source>
        <strain evidence="2">MADBK_172401_WGS</strain>
        <tissue evidence="2">Digestive gland</tissue>
    </source>
</reference>
<gene>
    <name evidence="2" type="ORF">GWK47_002334</name>
</gene>
<evidence type="ECO:0000256" key="1">
    <source>
        <dbReference type="SAM" id="MobiDB-lite"/>
    </source>
</evidence>
<organism evidence="2 3">
    <name type="scientific">Chionoecetes opilio</name>
    <name type="common">Atlantic snow crab</name>
    <name type="synonym">Cancer opilio</name>
    <dbReference type="NCBI Taxonomy" id="41210"/>
    <lineage>
        <taxon>Eukaryota</taxon>
        <taxon>Metazoa</taxon>
        <taxon>Ecdysozoa</taxon>
        <taxon>Arthropoda</taxon>
        <taxon>Crustacea</taxon>
        <taxon>Multicrustacea</taxon>
        <taxon>Malacostraca</taxon>
        <taxon>Eumalacostraca</taxon>
        <taxon>Eucarida</taxon>
        <taxon>Decapoda</taxon>
        <taxon>Pleocyemata</taxon>
        <taxon>Brachyura</taxon>
        <taxon>Eubrachyura</taxon>
        <taxon>Majoidea</taxon>
        <taxon>Majidae</taxon>
        <taxon>Chionoecetes</taxon>
    </lineage>
</organism>
<comment type="caution">
    <text evidence="2">The sequence shown here is derived from an EMBL/GenBank/DDBJ whole genome shotgun (WGS) entry which is preliminary data.</text>
</comment>
<protein>
    <submittedName>
        <fullName evidence="2">Uncharacterized protein</fullName>
    </submittedName>
</protein>
<proteinExistence type="predicted"/>
<feature type="region of interest" description="Disordered" evidence="1">
    <location>
        <begin position="128"/>
        <end position="175"/>
    </location>
</feature>
<feature type="region of interest" description="Disordered" evidence="1">
    <location>
        <begin position="1"/>
        <end position="22"/>
    </location>
</feature>
<evidence type="ECO:0000313" key="2">
    <source>
        <dbReference type="EMBL" id="KAG0711367.1"/>
    </source>
</evidence>
<evidence type="ECO:0000313" key="3">
    <source>
        <dbReference type="Proteomes" id="UP000770661"/>
    </source>
</evidence>
<name>A0A8J4XPG4_CHIOP</name>
<sequence length="205" mass="22845">MLGHAACRGRSLRHTPQGMRPQGPPAILLRLYFSSDTLQAKINDFNEHLEKWGSENGISIIKPDPVFRLGNGEIDEDCYHAYGQHQGSILIRLGATRLLRAMADQCTPLHGHINKENLRKHLQSHNIHKHPNKQTQRTPGHSSTPPAHQMDNDGWRRVGLRRGSSGHTHRPARPPATTILLATLIHLGIMECETVTDCTLGGEAR</sequence>
<dbReference type="Proteomes" id="UP000770661">
    <property type="component" value="Unassembled WGS sequence"/>
</dbReference>
<feature type="compositionally biased region" description="Polar residues" evidence="1">
    <location>
        <begin position="133"/>
        <end position="146"/>
    </location>
</feature>
<keyword evidence="3" id="KW-1185">Reference proteome</keyword>
<dbReference type="AlphaFoldDB" id="A0A8J4XPG4"/>